<dbReference type="EMBL" id="MNCJ02000327">
    <property type="protein sequence ID" value="KAF5778826.1"/>
    <property type="molecule type" value="Genomic_DNA"/>
</dbReference>
<keyword evidence="1" id="KW-0472">Membrane</keyword>
<keyword evidence="1" id="KW-0812">Transmembrane</keyword>
<evidence type="ECO:0000313" key="3">
    <source>
        <dbReference type="Proteomes" id="UP000215914"/>
    </source>
</evidence>
<keyword evidence="3" id="KW-1185">Reference proteome</keyword>
<dbReference type="Proteomes" id="UP000215914">
    <property type="component" value="Unassembled WGS sequence"/>
</dbReference>
<evidence type="ECO:0000256" key="1">
    <source>
        <dbReference type="SAM" id="Phobius"/>
    </source>
</evidence>
<gene>
    <name evidence="2" type="ORF">HanXRQr2_Chr12g0552131</name>
</gene>
<dbReference type="Gramene" id="mRNA:HanXRQr2_Chr12g0552131">
    <property type="protein sequence ID" value="CDS:HanXRQr2_Chr12g0552131.1"/>
    <property type="gene ID" value="HanXRQr2_Chr12g0552131"/>
</dbReference>
<keyword evidence="1" id="KW-1133">Transmembrane helix</keyword>
<feature type="transmembrane region" description="Helical" evidence="1">
    <location>
        <begin position="40"/>
        <end position="59"/>
    </location>
</feature>
<accession>A0A9K3HI96</accession>
<protein>
    <submittedName>
        <fullName evidence="2">Uncharacterized protein</fullName>
    </submittedName>
</protein>
<proteinExistence type="predicted"/>
<comment type="caution">
    <text evidence="2">The sequence shown here is derived from an EMBL/GenBank/DDBJ whole genome shotgun (WGS) entry which is preliminary data.</text>
</comment>
<sequence>MTTCQTTETPSSLRYPIGWEPPRPISNCRNPRPLFTRERVAAASFSGIGVYPFGSGIYIRTVVRKYFMRVKYHTFIILNKWENPKFPLHIFS</sequence>
<name>A0A9K3HI96_HELAN</name>
<dbReference type="AlphaFoldDB" id="A0A9K3HI96"/>
<organism evidence="2 3">
    <name type="scientific">Helianthus annuus</name>
    <name type="common">Common sunflower</name>
    <dbReference type="NCBI Taxonomy" id="4232"/>
    <lineage>
        <taxon>Eukaryota</taxon>
        <taxon>Viridiplantae</taxon>
        <taxon>Streptophyta</taxon>
        <taxon>Embryophyta</taxon>
        <taxon>Tracheophyta</taxon>
        <taxon>Spermatophyta</taxon>
        <taxon>Magnoliopsida</taxon>
        <taxon>eudicotyledons</taxon>
        <taxon>Gunneridae</taxon>
        <taxon>Pentapetalae</taxon>
        <taxon>asterids</taxon>
        <taxon>campanulids</taxon>
        <taxon>Asterales</taxon>
        <taxon>Asteraceae</taxon>
        <taxon>Asteroideae</taxon>
        <taxon>Heliantheae alliance</taxon>
        <taxon>Heliantheae</taxon>
        <taxon>Helianthus</taxon>
    </lineage>
</organism>
<reference evidence="2" key="1">
    <citation type="journal article" date="2017" name="Nature">
        <title>The sunflower genome provides insights into oil metabolism, flowering and Asterid evolution.</title>
        <authorList>
            <person name="Badouin H."/>
            <person name="Gouzy J."/>
            <person name="Grassa C.J."/>
            <person name="Murat F."/>
            <person name="Staton S.E."/>
            <person name="Cottret L."/>
            <person name="Lelandais-Briere C."/>
            <person name="Owens G.L."/>
            <person name="Carrere S."/>
            <person name="Mayjonade B."/>
            <person name="Legrand L."/>
            <person name="Gill N."/>
            <person name="Kane N.C."/>
            <person name="Bowers J.E."/>
            <person name="Hubner S."/>
            <person name="Bellec A."/>
            <person name="Berard A."/>
            <person name="Berges H."/>
            <person name="Blanchet N."/>
            <person name="Boniface M.C."/>
            <person name="Brunel D."/>
            <person name="Catrice O."/>
            <person name="Chaidir N."/>
            <person name="Claudel C."/>
            <person name="Donnadieu C."/>
            <person name="Faraut T."/>
            <person name="Fievet G."/>
            <person name="Helmstetter N."/>
            <person name="King M."/>
            <person name="Knapp S.J."/>
            <person name="Lai Z."/>
            <person name="Le Paslier M.C."/>
            <person name="Lippi Y."/>
            <person name="Lorenzon L."/>
            <person name="Mandel J.R."/>
            <person name="Marage G."/>
            <person name="Marchand G."/>
            <person name="Marquand E."/>
            <person name="Bret-Mestries E."/>
            <person name="Morien E."/>
            <person name="Nambeesan S."/>
            <person name="Nguyen T."/>
            <person name="Pegot-Espagnet P."/>
            <person name="Pouilly N."/>
            <person name="Raftis F."/>
            <person name="Sallet E."/>
            <person name="Schiex T."/>
            <person name="Thomas J."/>
            <person name="Vandecasteele C."/>
            <person name="Vares D."/>
            <person name="Vear F."/>
            <person name="Vautrin S."/>
            <person name="Crespi M."/>
            <person name="Mangin B."/>
            <person name="Burke J.M."/>
            <person name="Salse J."/>
            <person name="Munos S."/>
            <person name="Vincourt P."/>
            <person name="Rieseberg L.H."/>
            <person name="Langlade N.B."/>
        </authorList>
    </citation>
    <scope>NUCLEOTIDE SEQUENCE</scope>
    <source>
        <tissue evidence="2">Leaves</tissue>
    </source>
</reference>
<evidence type="ECO:0000313" key="2">
    <source>
        <dbReference type="EMBL" id="KAF5778826.1"/>
    </source>
</evidence>
<reference evidence="2" key="2">
    <citation type="submission" date="2020-06" db="EMBL/GenBank/DDBJ databases">
        <title>Helianthus annuus Genome sequencing and assembly Release 2.</title>
        <authorList>
            <person name="Gouzy J."/>
            <person name="Langlade N."/>
            <person name="Munos S."/>
        </authorList>
    </citation>
    <scope>NUCLEOTIDE SEQUENCE</scope>
    <source>
        <tissue evidence="2">Leaves</tissue>
    </source>
</reference>